<sequence length="189" mass="21160">MRKPRDQTVVRLSNGAGMGTTKFLVNRGFLERLGLRVRSLKAIKSRFQVQHGTRPLFPPRASSCRSLSRLPLLAISDLTLHFSQFPPSLTASPGLSSSFAAPSLLCPSVAFLLHLSLQEASRASSPLPRSSSHRLLLVPSIMKWDISKFACWKPQTELAKYFDINDDARSLTFLLSLLMEEDFAHEERH</sequence>
<gene>
    <name evidence="1" type="ORF">MUK42_19223</name>
</gene>
<dbReference type="OrthoDB" id="637956at2759"/>
<accession>A0A9E7KJC8</accession>
<evidence type="ECO:0000313" key="2">
    <source>
        <dbReference type="Proteomes" id="UP001055439"/>
    </source>
</evidence>
<dbReference type="Proteomes" id="UP001055439">
    <property type="component" value="Chromosome 8"/>
</dbReference>
<dbReference type="AlphaFoldDB" id="A0A9E7KJC8"/>
<organism evidence="1 2">
    <name type="scientific">Musa troglodytarum</name>
    <name type="common">fe'i banana</name>
    <dbReference type="NCBI Taxonomy" id="320322"/>
    <lineage>
        <taxon>Eukaryota</taxon>
        <taxon>Viridiplantae</taxon>
        <taxon>Streptophyta</taxon>
        <taxon>Embryophyta</taxon>
        <taxon>Tracheophyta</taxon>
        <taxon>Spermatophyta</taxon>
        <taxon>Magnoliopsida</taxon>
        <taxon>Liliopsida</taxon>
        <taxon>Zingiberales</taxon>
        <taxon>Musaceae</taxon>
        <taxon>Musa</taxon>
    </lineage>
</organism>
<evidence type="ECO:0000313" key="1">
    <source>
        <dbReference type="EMBL" id="URE23048.1"/>
    </source>
</evidence>
<name>A0A9E7KJC8_9LILI</name>
<reference evidence="1" key="1">
    <citation type="submission" date="2022-05" db="EMBL/GenBank/DDBJ databases">
        <title>The Musa troglodytarum L. genome provides insights into the mechanism of non-climacteric behaviour and enrichment of carotenoids.</title>
        <authorList>
            <person name="Wang J."/>
        </authorList>
    </citation>
    <scope>NUCLEOTIDE SEQUENCE</scope>
    <source>
        <tissue evidence="1">Leaf</tissue>
    </source>
</reference>
<keyword evidence="2" id="KW-1185">Reference proteome</keyword>
<dbReference type="EMBL" id="CP097510">
    <property type="protein sequence ID" value="URE23048.1"/>
    <property type="molecule type" value="Genomic_DNA"/>
</dbReference>
<protein>
    <submittedName>
        <fullName evidence="1">Uncharacterized protein</fullName>
    </submittedName>
</protein>
<proteinExistence type="predicted"/>